<feature type="transmembrane region" description="Helical" evidence="7">
    <location>
        <begin position="266"/>
        <end position="286"/>
    </location>
</feature>
<comment type="similarity">
    <text evidence="7">Belongs to the binding-protein-dependent transport system permease family.</text>
</comment>
<feature type="domain" description="ABC transmembrane type-1" evidence="8">
    <location>
        <begin position="94"/>
        <end position="287"/>
    </location>
</feature>
<organism evidence="9 10">
    <name type="scientific">Agromyces atrinae</name>
    <dbReference type="NCBI Taxonomy" id="592376"/>
    <lineage>
        <taxon>Bacteria</taxon>
        <taxon>Bacillati</taxon>
        <taxon>Actinomycetota</taxon>
        <taxon>Actinomycetes</taxon>
        <taxon>Micrococcales</taxon>
        <taxon>Microbacteriaceae</taxon>
        <taxon>Agromyces</taxon>
    </lineage>
</organism>
<dbReference type="Proteomes" id="UP000292686">
    <property type="component" value="Unassembled WGS sequence"/>
</dbReference>
<keyword evidence="6 7" id="KW-0472">Membrane</keyword>
<evidence type="ECO:0000259" key="8">
    <source>
        <dbReference type="PROSITE" id="PS50928"/>
    </source>
</evidence>
<evidence type="ECO:0000256" key="5">
    <source>
        <dbReference type="ARBA" id="ARBA00022989"/>
    </source>
</evidence>
<proteinExistence type="inferred from homology"/>
<feature type="transmembrane region" description="Helical" evidence="7">
    <location>
        <begin position="98"/>
        <end position="119"/>
    </location>
</feature>
<accession>A0A4Q2MGW9</accession>
<dbReference type="EMBL" id="SDPM01000001">
    <property type="protein sequence ID" value="RXZ88410.1"/>
    <property type="molecule type" value="Genomic_DNA"/>
</dbReference>
<evidence type="ECO:0000256" key="2">
    <source>
        <dbReference type="ARBA" id="ARBA00022448"/>
    </source>
</evidence>
<evidence type="ECO:0000313" key="9">
    <source>
        <dbReference type="EMBL" id="RXZ88410.1"/>
    </source>
</evidence>
<dbReference type="OrthoDB" id="2063054at2"/>
<reference evidence="9 10" key="1">
    <citation type="submission" date="2019-01" db="EMBL/GenBank/DDBJ databases">
        <title>Agromyces.</title>
        <authorList>
            <person name="Li J."/>
        </authorList>
    </citation>
    <scope>NUCLEOTIDE SEQUENCE [LARGE SCALE GENOMIC DNA]</scope>
    <source>
        <strain evidence="9 10">DSM 23870</strain>
    </source>
</reference>
<feature type="transmembrane region" description="Helical" evidence="7">
    <location>
        <begin position="163"/>
        <end position="183"/>
    </location>
</feature>
<evidence type="ECO:0000313" key="10">
    <source>
        <dbReference type="Proteomes" id="UP000292686"/>
    </source>
</evidence>
<evidence type="ECO:0000256" key="4">
    <source>
        <dbReference type="ARBA" id="ARBA00022692"/>
    </source>
</evidence>
<keyword evidence="2 7" id="KW-0813">Transport</keyword>
<dbReference type="PANTHER" id="PTHR43744:SF12">
    <property type="entry name" value="ABC TRANSPORTER PERMEASE PROTEIN MG189-RELATED"/>
    <property type="match status" value="1"/>
</dbReference>
<dbReference type="GO" id="GO:0005886">
    <property type="term" value="C:plasma membrane"/>
    <property type="evidence" value="ECO:0007669"/>
    <property type="project" value="UniProtKB-SubCell"/>
</dbReference>
<dbReference type="SUPFAM" id="SSF161098">
    <property type="entry name" value="MetI-like"/>
    <property type="match status" value="1"/>
</dbReference>
<comment type="subcellular location">
    <subcellularLocation>
        <location evidence="1 7">Cell membrane</location>
        <topology evidence="1 7">Multi-pass membrane protein</topology>
    </subcellularLocation>
</comment>
<feature type="transmembrane region" description="Helical" evidence="7">
    <location>
        <begin position="131"/>
        <end position="151"/>
    </location>
</feature>
<dbReference type="AlphaFoldDB" id="A0A4Q2MGW9"/>
<dbReference type="InterPro" id="IPR000515">
    <property type="entry name" value="MetI-like"/>
</dbReference>
<comment type="caution">
    <text evidence="9">The sequence shown here is derived from an EMBL/GenBank/DDBJ whole genome shotgun (WGS) entry which is preliminary data.</text>
</comment>
<feature type="transmembrane region" description="Helical" evidence="7">
    <location>
        <begin position="203"/>
        <end position="227"/>
    </location>
</feature>
<keyword evidence="10" id="KW-1185">Reference proteome</keyword>
<keyword evidence="4 7" id="KW-0812">Transmembrane</keyword>
<evidence type="ECO:0000256" key="6">
    <source>
        <dbReference type="ARBA" id="ARBA00023136"/>
    </source>
</evidence>
<keyword evidence="3" id="KW-1003">Cell membrane</keyword>
<dbReference type="GO" id="GO:0055085">
    <property type="term" value="P:transmembrane transport"/>
    <property type="evidence" value="ECO:0007669"/>
    <property type="project" value="InterPro"/>
</dbReference>
<dbReference type="CDD" id="cd06261">
    <property type="entry name" value="TM_PBP2"/>
    <property type="match status" value="1"/>
</dbReference>
<protein>
    <submittedName>
        <fullName evidence="9">Carbohydrate ABC transporter permease</fullName>
    </submittedName>
</protein>
<evidence type="ECO:0000256" key="7">
    <source>
        <dbReference type="RuleBase" id="RU363032"/>
    </source>
</evidence>
<keyword evidence="5 7" id="KW-1133">Transmembrane helix</keyword>
<evidence type="ECO:0000256" key="1">
    <source>
        <dbReference type="ARBA" id="ARBA00004651"/>
    </source>
</evidence>
<sequence>MGRESRAERRRQRRLEEDAPVGYKKSKWSQILVLVALGAIAFYSIAPVWWLIVSATKSGSDLYNSNGLWFSEFTLWDNLVQLATYKDGIFFRWLGNSIFYAGTTAIVTTFISIAAGYGLSKFVFRGQRLGMAIVIGSFLVPGALLTVPLYVLFANLGILNTPWAVLLPGFISAFNVYLAKVYVDGAVPDELLEASRLDGAGELRIFFSIVMRLMVTGGATIFLLSFVGSWNGFFLPLTMLRGQDQWTVSLGLYSWLQTRADQTVDLTSLTITGALLSTIPLVIFMVSMSRYWRTGVTLGAVK</sequence>
<dbReference type="InterPro" id="IPR035906">
    <property type="entry name" value="MetI-like_sf"/>
</dbReference>
<name>A0A4Q2MGW9_9MICO</name>
<evidence type="ECO:0000256" key="3">
    <source>
        <dbReference type="ARBA" id="ARBA00022475"/>
    </source>
</evidence>
<feature type="transmembrane region" description="Helical" evidence="7">
    <location>
        <begin position="31"/>
        <end position="52"/>
    </location>
</feature>
<dbReference type="Pfam" id="PF00528">
    <property type="entry name" value="BPD_transp_1"/>
    <property type="match status" value="1"/>
</dbReference>
<gene>
    <name evidence="9" type="ORF">ESP50_03980</name>
</gene>
<dbReference type="PROSITE" id="PS50928">
    <property type="entry name" value="ABC_TM1"/>
    <property type="match status" value="1"/>
</dbReference>
<dbReference type="PANTHER" id="PTHR43744">
    <property type="entry name" value="ABC TRANSPORTER PERMEASE PROTEIN MG189-RELATED-RELATED"/>
    <property type="match status" value="1"/>
</dbReference>
<dbReference type="Gene3D" id="1.10.3720.10">
    <property type="entry name" value="MetI-like"/>
    <property type="match status" value="1"/>
</dbReference>